<evidence type="ECO:0000313" key="1">
    <source>
        <dbReference type="EMBL" id="SDK92624.1"/>
    </source>
</evidence>
<dbReference type="AlphaFoldDB" id="A0A1G9FW57"/>
<sequence length="126" mass="14594">MDKVSFNAYERELEPAYRDMIDKAESTVDIHNFFERTALDFLQETVGDRIDINPESITFAPDSKQGYKLSPVLIESSEFQEIVEQSDLANILERLTERAVKRYIHLDRKLQGKTEAKINQPPGFRS</sequence>
<gene>
    <name evidence="1" type="ORF">SAMN05660337_1730</name>
</gene>
<reference evidence="2" key="1">
    <citation type="submission" date="2016-10" db="EMBL/GenBank/DDBJ databases">
        <authorList>
            <person name="Varghese N."/>
            <person name="Submissions S."/>
        </authorList>
    </citation>
    <scope>NUCLEOTIDE SEQUENCE [LARGE SCALE GENOMIC DNA]</scope>
    <source>
        <strain evidence="2">DSM 16995</strain>
    </source>
</reference>
<dbReference type="RefSeq" id="WP_092160127.1">
    <property type="nucleotide sequence ID" value="NZ_FNGA01000002.1"/>
</dbReference>
<dbReference type="EMBL" id="FNGA01000002">
    <property type="protein sequence ID" value="SDK92624.1"/>
    <property type="molecule type" value="Genomic_DNA"/>
</dbReference>
<protein>
    <submittedName>
        <fullName evidence="1">Uncharacterized protein</fullName>
    </submittedName>
</protein>
<dbReference type="OrthoDB" id="5431839at2"/>
<name>A0A1G9FW57_9BACT</name>
<accession>A0A1G9FW57</accession>
<proteinExistence type="predicted"/>
<organism evidence="1 2">
    <name type="scientific">Maridesulfovibrio ferrireducens</name>
    <dbReference type="NCBI Taxonomy" id="246191"/>
    <lineage>
        <taxon>Bacteria</taxon>
        <taxon>Pseudomonadati</taxon>
        <taxon>Thermodesulfobacteriota</taxon>
        <taxon>Desulfovibrionia</taxon>
        <taxon>Desulfovibrionales</taxon>
        <taxon>Desulfovibrionaceae</taxon>
        <taxon>Maridesulfovibrio</taxon>
    </lineage>
</organism>
<keyword evidence="2" id="KW-1185">Reference proteome</keyword>
<evidence type="ECO:0000313" key="2">
    <source>
        <dbReference type="Proteomes" id="UP000199053"/>
    </source>
</evidence>
<dbReference type="Proteomes" id="UP000199053">
    <property type="component" value="Unassembled WGS sequence"/>
</dbReference>